<dbReference type="Gene3D" id="3.30.40.10">
    <property type="entry name" value="Zinc/RING finger domain, C3HC4 (zinc finger)"/>
    <property type="match status" value="1"/>
</dbReference>
<dbReference type="Proteomes" id="UP000593566">
    <property type="component" value="Unassembled WGS sequence"/>
</dbReference>
<evidence type="ECO:0000313" key="7">
    <source>
        <dbReference type="EMBL" id="KAF6218731.1"/>
    </source>
</evidence>
<dbReference type="GO" id="GO:0004842">
    <property type="term" value="F:ubiquitin-protein transferase activity"/>
    <property type="evidence" value="ECO:0007669"/>
    <property type="project" value="InterPro"/>
</dbReference>
<dbReference type="InterPro" id="IPR017907">
    <property type="entry name" value="Znf_RING_CS"/>
</dbReference>
<keyword evidence="3" id="KW-0833">Ubl conjugation pathway</keyword>
<feature type="domain" description="IBR" evidence="6">
    <location>
        <begin position="244"/>
        <end position="298"/>
    </location>
</feature>
<reference evidence="7 8" key="1">
    <citation type="journal article" date="2020" name="Genomics">
        <title>Complete, high-quality genomes from long-read metagenomic sequencing of two wolf lichen thalli reveals enigmatic genome architecture.</title>
        <authorList>
            <person name="McKenzie S.K."/>
            <person name="Walston R.F."/>
            <person name="Allen J.L."/>
        </authorList>
    </citation>
    <scope>NUCLEOTIDE SEQUENCE [LARGE SCALE GENOMIC DNA]</scope>
    <source>
        <strain evidence="7">WasteWater1</strain>
    </source>
</reference>
<dbReference type="EMBL" id="JACCJB010000021">
    <property type="protein sequence ID" value="KAF6218731.1"/>
    <property type="molecule type" value="Genomic_DNA"/>
</dbReference>
<sequence>MEIEAPHSLELDDATATLILQLQSGDLEELLSVNKGKGRDGDVSDADLAVATYQQELQTRNTILADRCMGRSLTRAVISDAALLNESFAEEHTAARDRALAQSLAGINAPSAALEQSTAAYDLDDGFLARLTALYVSGWENEGDVLEDTVRSDSPVAAESSAWAASRQNPATTSYRHCTVCDLTKPLFDVCQTPCGHFYCQECIQTLFELSATDETLFPPRCCREKIPLQSVKIYLNSAVVKNFEEKSIEFETSDRTYCSRPACSSFIAGANISGEQAMCRECGTQTCTICKNNAHDGDCPEDLATQQVLETARENATPAGSAGRPVHATSGTKIGSWPERTKSSLAANLKSG</sequence>
<dbReference type="GO" id="GO:0008270">
    <property type="term" value="F:zinc ion binding"/>
    <property type="evidence" value="ECO:0007669"/>
    <property type="project" value="UniProtKB-KW"/>
</dbReference>
<comment type="caution">
    <text evidence="7">The sequence shown here is derived from an EMBL/GenBank/DDBJ whole genome shotgun (WGS) entry which is preliminary data.</text>
</comment>
<dbReference type="InterPro" id="IPR002867">
    <property type="entry name" value="IBR_dom"/>
</dbReference>
<dbReference type="InterPro" id="IPR013083">
    <property type="entry name" value="Znf_RING/FYVE/PHD"/>
</dbReference>
<dbReference type="PROSITE" id="PS00518">
    <property type="entry name" value="ZF_RING_1"/>
    <property type="match status" value="1"/>
</dbReference>
<organism evidence="7 8">
    <name type="scientific">Letharia lupina</name>
    <dbReference type="NCBI Taxonomy" id="560253"/>
    <lineage>
        <taxon>Eukaryota</taxon>
        <taxon>Fungi</taxon>
        <taxon>Dikarya</taxon>
        <taxon>Ascomycota</taxon>
        <taxon>Pezizomycotina</taxon>
        <taxon>Lecanoromycetes</taxon>
        <taxon>OSLEUM clade</taxon>
        <taxon>Lecanoromycetidae</taxon>
        <taxon>Lecanorales</taxon>
        <taxon>Lecanorineae</taxon>
        <taxon>Parmeliaceae</taxon>
        <taxon>Letharia</taxon>
    </lineage>
</organism>
<evidence type="ECO:0000313" key="8">
    <source>
        <dbReference type="Proteomes" id="UP000593566"/>
    </source>
</evidence>
<dbReference type="PANTHER" id="PTHR11685">
    <property type="entry name" value="RBR FAMILY RING FINGER AND IBR DOMAIN-CONTAINING"/>
    <property type="match status" value="1"/>
</dbReference>
<dbReference type="GeneID" id="59333679"/>
<dbReference type="SUPFAM" id="SSF57850">
    <property type="entry name" value="RING/U-box"/>
    <property type="match status" value="1"/>
</dbReference>
<dbReference type="AlphaFoldDB" id="A0A8H6C8N8"/>
<protein>
    <recommendedName>
        <fullName evidence="6">IBR domain-containing protein</fullName>
    </recommendedName>
</protein>
<name>A0A8H6C8N8_9LECA</name>
<accession>A0A8H6C8N8</accession>
<evidence type="ECO:0000256" key="4">
    <source>
        <dbReference type="ARBA" id="ARBA00022833"/>
    </source>
</evidence>
<feature type="compositionally biased region" description="Polar residues" evidence="5">
    <location>
        <begin position="344"/>
        <end position="353"/>
    </location>
</feature>
<dbReference type="CDD" id="cd20335">
    <property type="entry name" value="BRcat_RBR"/>
    <property type="match status" value="1"/>
</dbReference>
<keyword evidence="2" id="KW-0863">Zinc-finger</keyword>
<keyword evidence="8" id="KW-1185">Reference proteome</keyword>
<dbReference type="RefSeq" id="XP_037148166.1">
    <property type="nucleotide sequence ID" value="XM_037296184.1"/>
</dbReference>
<keyword evidence="4" id="KW-0862">Zinc</keyword>
<evidence type="ECO:0000259" key="6">
    <source>
        <dbReference type="Pfam" id="PF01485"/>
    </source>
</evidence>
<dbReference type="Pfam" id="PF01485">
    <property type="entry name" value="IBR"/>
    <property type="match status" value="1"/>
</dbReference>
<dbReference type="GO" id="GO:0016567">
    <property type="term" value="P:protein ubiquitination"/>
    <property type="evidence" value="ECO:0007669"/>
    <property type="project" value="InterPro"/>
</dbReference>
<feature type="region of interest" description="Disordered" evidence="5">
    <location>
        <begin position="315"/>
        <end position="353"/>
    </location>
</feature>
<evidence type="ECO:0000256" key="1">
    <source>
        <dbReference type="ARBA" id="ARBA00022723"/>
    </source>
</evidence>
<evidence type="ECO:0000256" key="2">
    <source>
        <dbReference type="ARBA" id="ARBA00022771"/>
    </source>
</evidence>
<proteinExistence type="predicted"/>
<gene>
    <name evidence="7" type="ORF">HO133_005273</name>
</gene>
<dbReference type="InterPro" id="IPR031127">
    <property type="entry name" value="E3_UB_ligase_RBR"/>
</dbReference>
<evidence type="ECO:0000256" key="3">
    <source>
        <dbReference type="ARBA" id="ARBA00022786"/>
    </source>
</evidence>
<keyword evidence="1" id="KW-0479">Metal-binding</keyword>
<evidence type="ECO:0000256" key="5">
    <source>
        <dbReference type="SAM" id="MobiDB-lite"/>
    </source>
</evidence>